<keyword evidence="3" id="KW-1003">Cell membrane</keyword>
<dbReference type="GO" id="GO:0022857">
    <property type="term" value="F:transmembrane transporter activity"/>
    <property type="evidence" value="ECO:0007669"/>
    <property type="project" value="InterPro"/>
</dbReference>
<protein>
    <submittedName>
        <fullName evidence="10">Candidate ABC type branched chain amino acid transport systems, permease component</fullName>
    </submittedName>
</protein>
<keyword evidence="5" id="KW-0029">Amino-acid transport</keyword>
<feature type="transmembrane region" description="Helical" evidence="9">
    <location>
        <begin position="127"/>
        <end position="147"/>
    </location>
</feature>
<dbReference type="KEGG" id="rta:Rta_12260"/>
<comment type="subcellular location">
    <subcellularLocation>
        <location evidence="1">Cell membrane</location>
        <topology evidence="1">Multi-pass membrane protein</topology>
    </subcellularLocation>
</comment>
<sequence>MRYAGAPACCWRLHAALNWFGSCAQHAQPRSMDLFLQQVLNGLTLGGIYSLVALGLTLVYGILHVPNFAHGAFYMAGAFVSFHLMKAYGFNYWLAMLGSAACVAVIATLAERLVFHPLRKASGLHPMIAAIGILLFLEAGAQAIWGADFHRMQTPYTGILDLGGVTAPVQRLLIIAAAFGLMVVLQLFLRRTVTGSTIIAMAQNRDGASLVGIDANKVAMLTFAISGALAAVAATLYAPINLVYPAMGHLVITKAFVIIILGGMGSVPGAIVGGLIIGFAESFGAFYISTDYKDIIAFALLVLILSLRPQGLFTKGAH</sequence>
<dbReference type="Proteomes" id="UP000008385">
    <property type="component" value="Chromosome"/>
</dbReference>
<dbReference type="PROSITE" id="PS51257">
    <property type="entry name" value="PROKAR_LIPOPROTEIN"/>
    <property type="match status" value="1"/>
</dbReference>
<dbReference type="PATRIC" id="fig|365046.3.peg.1251"/>
<evidence type="ECO:0000256" key="3">
    <source>
        <dbReference type="ARBA" id="ARBA00022475"/>
    </source>
</evidence>
<feature type="transmembrane region" description="Helical" evidence="9">
    <location>
        <begin position="167"/>
        <end position="189"/>
    </location>
</feature>
<dbReference type="STRING" id="365046.Rta_12260"/>
<evidence type="ECO:0000256" key="8">
    <source>
        <dbReference type="ARBA" id="ARBA00037998"/>
    </source>
</evidence>
<dbReference type="GO" id="GO:0006865">
    <property type="term" value="P:amino acid transport"/>
    <property type="evidence" value="ECO:0007669"/>
    <property type="project" value="UniProtKB-KW"/>
</dbReference>
<keyword evidence="6 9" id="KW-1133">Transmembrane helix</keyword>
<dbReference type="eggNOG" id="COG0559">
    <property type="taxonomic scope" value="Bacteria"/>
</dbReference>
<evidence type="ECO:0000256" key="1">
    <source>
        <dbReference type="ARBA" id="ARBA00004651"/>
    </source>
</evidence>
<feature type="transmembrane region" description="Helical" evidence="9">
    <location>
        <begin position="91"/>
        <end position="115"/>
    </location>
</feature>
<gene>
    <name evidence="10" type="ordered locus">Rta_12260</name>
</gene>
<keyword evidence="4 9" id="KW-0812">Transmembrane</keyword>
<evidence type="ECO:0000256" key="2">
    <source>
        <dbReference type="ARBA" id="ARBA00022448"/>
    </source>
</evidence>
<feature type="transmembrane region" description="Helical" evidence="9">
    <location>
        <begin position="295"/>
        <end position="313"/>
    </location>
</feature>
<proteinExistence type="inferred from homology"/>
<dbReference type="GO" id="GO:0005886">
    <property type="term" value="C:plasma membrane"/>
    <property type="evidence" value="ECO:0007669"/>
    <property type="project" value="UniProtKB-SubCell"/>
</dbReference>
<dbReference type="InterPro" id="IPR052157">
    <property type="entry name" value="BCAA_transport_permease"/>
</dbReference>
<organism evidence="10 11">
    <name type="scientific">Ramlibacter tataouinensis (strain ATCC BAA-407 / DSM 14655 / LMG 21543 / TTB310)</name>
    <dbReference type="NCBI Taxonomy" id="365046"/>
    <lineage>
        <taxon>Bacteria</taxon>
        <taxon>Pseudomonadati</taxon>
        <taxon>Pseudomonadota</taxon>
        <taxon>Betaproteobacteria</taxon>
        <taxon>Burkholderiales</taxon>
        <taxon>Comamonadaceae</taxon>
        <taxon>Ramlibacter</taxon>
    </lineage>
</organism>
<dbReference type="EMBL" id="CP000245">
    <property type="protein sequence ID" value="AEG92311.1"/>
    <property type="molecule type" value="Genomic_DNA"/>
</dbReference>
<evidence type="ECO:0000256" key="7">
    <source>
        <dbReference type="ARBA" id="ARBA00023136"/>
    </source>
</evidence>
<dbReference type="PANTHER" id="PTHR11795">
    <property type="entry name" value="BRANCHED-CHAIN AMINO ACID TRANSPORT SYSTEM PERMEASE PROTEIN LIVH"/>
    <property type="match status" value="1"/>
</dbReference>
<dbReference type="Pfam" id="PF02653">
    <property type="entry name" value="BPD_transp_2"/>
    <property type="match status" value="1"/>
</dbReference>
<dbReference type="InterPro" id="IPR001851">
    <property type="entry name" value="ABC_transp_permease"/>
</dbReference>
<name>F5Y1R0_RAMTT</name>
<dbReference type="PANTHER" id="PTHR11795:SF452">
    <property type="entry name" value="ABC TRANSPORTER PERMEASE PROTEIN"/>
    <property type="match status" value="1"/>
</dbReference>
<dbReference type="AlphaFoldDB" id="F5Y1R0"/>
<feature type="transmembrane region" description="Helical" evidence="9">
    <location>
        <begin position="39"/>
        <end position="61"/>
    </location>
</feature>
<evidence type="ECO:0000256" key="6">
    <source>
        <dbReference type="ARBA" id="ARBA00022989"/>
    </source>
</evidence>
<comment type="similarity">
    <text evidence="8">Belongs to the binding-protein-dependent transport system permease family. LivHM subfamily.</text>
</comment>
<evidence type="ECO:0000256" key="4">
    <source>
        <dbReference type="ARBA" id="ARBA00022692"/>
    </source>
</evidence>
<evidence type="ECO:0000313" key="10">
    <source>
        <dbReference type="EMBL" id="AEG92311.1"/>
    </source>
</evidence>
<reference evidence="10 11" key="2">
    <citation type="journal article" date="2011" name="PLoS ONE">
        <title>The Cyst-Dividing Bacterium Ramlibacter tataouinensis TTB310 Genome Reveals a Well-Stocked Toolbox for Adaptation to a Desert Environment.</title>
        <authorList>
            <person name="De Luca G."/>
            <person name="Barakat M."/>
            <person name="Ortet P."/>
            <person name="Fochesato S."/>
            <person name="Jourlin-Castelli C."/>
            <person name="Ansaldi M."/>
            <person name="Py B."/>
            <person name="Fichant G."/>
            <person name="Coutinho P.M."/>
            <person name="Voulhoux R."/>
            <person name="Bastien O."/>
            <person name="Marechal E."/>
            <person name="Henrissat B."/>
            <person name="Quentin Y."/>
            <person name="Noirot P."/>
            <person name="Filloux A."/>
            <person name="Mejean V."/>
            <person name="Dubow M.S."/>
            <person name="Barras F."/>
            <person name="Barbe V."/>
            <person name="Weissenbach J."/>
            <person name="Mihalcescu I."/>
            <person name="Vermeglio A."/>
            <person name="Achouak W."/>
            <person name="Heulin T."/>
        </authorList>
    </citation>
    <scope>NUCLEOTIDE SEQUENCE [LARGE SCALE GENOMIC DNA]</scope>
    <source>
        <strain evidence="11">ATCC BAA-407 / DSM 14655 / LMG 21543 / TTB310</strain>
    </source>
</reference>
<keyword evidence="7 9" id="KW-0472">Membrane</keyword>
<evidence type="ECO:0000256" key="5">
    <source>
        <dbReference type="ARBA" id="ARBA00022970"/>
    </source>
</evidence>
<accession>F5Y1R0</accession>
<evidence type="ECO:0000313" key="11">
    <source>
        <dbReference type="Proteomes" id="UP000008385"/>
    </source>
</evidence>
<keyword evidence="11" id="KW-1185">Reference proteome</keyword>
<keyword evidence="2" id="KW-0813">Transport</keyword>
<reference evidence="11" key="1">
    <citation type="submission" date="2006-01" db="EMBL/GenBank/DDBJ databases">
        <title>Genome of the cyst-dividing bacterium Ramlibacter tataouinensis.</title>
        <authorList>
            <person name="Barakat M."/>
            <person name="Ortet P."/>
            <person name="De Luca G."/>
            <person name="Jourlin-Castelli C."/>
            <person name="Ansaldi M."/>
            <person name="Py B."/>
            <person name="Fichant G."/>
            <person name="Coutinho P."/>
            <person name="Voulhoux R."/>
            <person name="Bastien O."/>
            <person name="Roy S."/>
            <person name="Marechal E."/>
            <person name="Henrissat B."/>
            <person name="Quentin Y."/>
            <person name="Noirot P."/>
            <person name="Filloux A."/>
            <person name="Mejean V."/>
            <person name="DuBow M."/>
            <person name="Barras F."/>
            <person name="Heulin T."/>
        </authorList>
    </citation>
    <scope>NUCLEOTIDE SEQUENCE [LARGE SCALE GENOMIC DNA]</scope>
    <source>
        <strain evidence="11">ATCC BAA-407 / DSM 14655 / LMG 21543 / TTB310</strain>
    </source>
</reference>
<dbReference type="CDD" id="cd06582">
    <property type="entry name" value="TM_PBP1_LivH_like"/>
    <property type="match status" value="1"/>
</dbReference>
<dbReference type="HOGENOM" id="CLU_039929_3_0_4"/>
<feature type="transmembrane region" description="Helical" evidence="9">
    <location>
        <begin position="218"/>
        <end position="240"/>
    </location>
</feature>
<evidence type="ECO:0000256" key="9">
    <source>
        <dbReference type="SAM" id="Phobius"/>
    </source>
</evidence>